<comment type="caution">
    <text evidence="2">The sequence shown here is derived from an EMBL/GenBank/DDBJ whole genome shotgun (WGS) entry which is preliminary data.</text>
</comment>
<dbReference type="Proteomes" id="UP001386955">
    <property type="component" value="Unassembled WGS sequence"/>
</dbReference>
<sequence length="72" mass="7992">MKRAAEDTDMILLAFDAYEIELIYGDIPKLSSSPLSSPMTRPSLRTTRASSPTQLLQQLHSPHQKALPTHST</sequence>
<keyword evidence="3" id="KW-1185">Reference proteome</keyword>
<organism evidence="2 3">
    <name type="scientific">Psophocarpus tetragonolobus</name>
    <name type="common">Winged bean</name>
    <name type="synonym">Dolichos tetragonolobus</name>
    <dbReference type="NCBI Taxonomy" id="3891"/>
    <lineage>
        <taxon>Eukaryota</taxon>
        <taxon>Viridiplantae</taxon>
        <taxon>Streptophyta</taxon>
        <taxon>Embryophyta</taxon>
        <taxon>Tracheophyta</taxon>
        <taxon>Spermatophyta</taxon>
        <taxon>Magnoliopsida</taxon>
        <taxon>eudicotyledons</taxon>
        <taxon>Gunneridae</taxon>
        <taxon>Pentapetalae</taxon>
        <taxon>rosids</taxon>
        <taxon>fabids</taxon>
        <taxon>Fabales</taxon>
        <taxon>Fabaceae</taxon>
        <taxon>Papilionoideae</taxon>
        <taxon>50 kb inversion clade</taxon>
        <taxon>NPAAA clade</taxon>
        <taxon>indigoferoid/millettioid clade</taxon>
        <taxon>Phaseoleae</taxon>
        <taxon>Psophocarpus</taxon>
    </lineage>
</organism>
<feature type="compositionally biased region" description="Low complexity" evidence="1">
    <location>
        <begin position="30"/>
        <end position="44"/>
    </location>
</feature>
<feature type="region of interest" description="Disordered" evidence="1">
    <location>
        <begin position="30"/>
        <end position="72"/>
    </location>
</feature>
<dbReference type="EMBL" id="JAYMYS010000005">
    <property type="protein sequence ID" value="KAK7393570.1"/>
    <property type="molecule type" value="Genomic_DNA"/>
</dbReference>
<evidence type="ECO:0000256" key="1">
    <source>
        <dbReference type="SAM" id="MobiDB-lite"/>
    </source>
</evidence>
<feature type="compositionally biased region" description="Polar residues" evidence="1">
    <location>
        <begin position="45"/>
        <end position="61"/>
    </location>
</feature>
<evidence type="ECO:0000313" key="3">
    <source>
        <dbReference type="Proteomes" id="UP001386955"/>
    </source>
</evidence>
<evidence type="ECO:0000313" key="2">
    <source>
        <dbReference type="EMBL" id="KAK7393570.1"/>
    </source>
</evidence>
<name>A0AAN9SD25_PSOTE</name>
<protein>
    <submittedName>
        <fullName evidence="2">Uncharacterized protein</fullName>
    </submittedName>
</protein>
<dbReference type="AlphaFoldDB" id="A0AAN9SD25"/>
<accession>A0AAN9SD25</accession>
<reference evidence="2 3" key="1">
    <citation type="submission" date="2024-01" db="EMBL/GenBank/DDBJ databases">
        <title>The genomes of 5 underutilized Papilionoideae crops provide insights into root nodulation and disease resistanc.</title>
        <authorList>
            <person name="Jiang F."/>
        </authorList>
    </citation>
    <scope>NUCLEOTIDE SEQUENCE [LARGE SCALE GENOMIC DNA]</scope>
    <source>
        <strain evidence="2">DUOXIRENSHENG_FW03</strain>
        <tissue evidence="2">Leaves</tissue>
    </source>
</reference>
<gene>
    <name evidence="2" type="ORF">VNO78_22128</name>
</gene>
<proteinExistence type="predicted"/>